<reference evidence="2" key="1">
    <citation type="submission" date="2018-06" db="EMBL/GenBank/DDBJ databases">
        <authorList>
            <person name="Zhirakovskaya E."/>
        </authorList>
    </citation>
    <scope>NUCLEOTIDE SEQUENCE</scope>
</reference>
<sequence>MIIALVRTVDIIFQAYTFLIFARIISSWIRIDPHHPFWGPILRFVYQATQPIMEPVRRLMPAMGGLDFSPIVVLLGLNLLRRLVLQVLIGFA</sequence>
<dbReference type="Pfam" id="PF02325">
    <property type="entry name" value="CCB3_YggT"/>
    <property type="match status" value="1"/>
</dbReference>
<dbReference type="PANTHER" id="PTHR33219">
    <property type="entry name" value="YLMG HOMOLOG PROTEIN 2, CHLOROPLASTIC"/>
    <property type="match status" value="1"/>
</dbReference>
<dbReference type="GO" id="GO:0016020">
    <property type="term" value="C:membrane"/>
    <property type="evidence" value="ECO:0007669"/>
    <property type="project" value="InterPro"/>
</dbReference>
<dbReference type="PANTHER" id="PTHR33219:SF14">
    <property type="entry name" value="PROTEIN COFACTOR ASSEMBLY OF COMPLEX C SUBUNIT B CCB3, CHLOROPLASTIC-RELATED"/>
    <property type="match status" value="1"/>
</dbReference>
<keyword evidence="1" id="KW-0472">Membrane</keyword>
<protein>
    <submittedName>
        <fullName evidence="2">Integral membrane protein YggT, involved in response to extracytoplasmic stress (Osmotic shock)</fullName>
    </submittedName>
</protein>
<keyword evidence="1" id="KW-1133">Transmembrane helix</keyword>
<dbReference type="AlphaFoldDB" id="A0A3B0VGU0"/>
<accession>A0A3B0VGU0</accession>
<gene>
    <name evidence="2" type="ORF">MNBD_CHLOROFLEXI01-4468</name>
</gene>
<dbReference type="EMBL" id="UOEU01000191">
    <property type="protein sequence ID" value="VAW31286.1"/>
    <property type="molecule type" value="Genomic_DNA"/>
</dbReference>
<dbReference type="InterPro" id="IPR003425">
    <property type="entry name" value="CCB3/YggT"/>
</dbReference>
<feature type="transmembrane region" description="Helical" evidence="1">
    <location>
        <begin position="59"/>
        <end position="80"/>
    </location>
</feature>
<feature type="transmembrane region" description="Helical" evidence="1">
    <location>
        <begin position="12"/>
        <end position="31"/>
    </location>
</feature>
<proteinExistence type="predicted"/>
<organism evidence="2">
    <name type="scientific">hydrothermal vent metagenome</name>
    <dbReference type="NCBI Taxonomy" id="652676"/>
    <lineage>
        <taxon>unclassified sequences</taxon>
        <taxon>metagenomes</taxon>
        <taxon>ecological metagenomes</taxon>
    </lineage>
</organism>
<keyword evidence="1" id="KW-0812">Transmembrane</keyword>
<evidence type="ECO:0000313" key="2">
    <source>
        <dbReference type="EMBL" id="VAW31286.1"/>
    </source>
</evidence>
<name>A0A3B0VGU0_9ZZZZ</name>
<evidence type="ECO:0000256" key="1">
    <source>
        <dbReference type="SAM" id="Phobius"/>
    </source>
</evidence>